<sequence>MLVRASWRDDSKPQGDSDSDSEMQGVPRMFALHCVSVQDWKCY</sequence>
<feature type="compositionally biased region" description="Basic and acidic residues" evidence="1">
    <location>
        <begin position="1"/>
        <end position="15"/>
    </location>
</feature>
<feature type="region of interest" description="Disordered" evidence="1">
    <location>
        <begin position="1"/>
        <end position="24"/>
    </location>
</feature>
<proteinExistence type="predicted"/>
<reference evidence="2 3" key="1">
    <citation type="submission" date="2013-11" db="EMBL/GenBank/DDBJ databases">
        <title>The Genome Sequence of Phytophthora parasitica P1976.</title>
        <authorList>
            <consortium name="The Broad Institute Genomics Platform"/>
            <person name="Russ C."/>
            <person name="Tyler B."/>
            <person name="Panabieres F."/>
            <person name="Shan W."/>
            <person name="Tripathy S."/>
            <person name="Grunwald N."/>
            <person name="Machado M."/>
            <person name="Johnson C.S."/>
            <person name="Walker B."/>
            <person name="Young S."/>
            <person name="Zeng Q."/>
            <person name="Gargeya S."/>
            <person name="Fitzgerald M."/>
            <person name="Haas B."/>
            <person name="Abouelleil A."/>
            <person name="Allen A.W."/>
            <person name="Alvarado L."/>
            <person name="Arachchi H.M."/>
            <person name="Berlin A.M."/>
            <person name="Chapman S.B."/>
            <person name="Gainer-Dewar J."/>
            <person name="Goldberg J."/>
            <person name="Griggs A."/>
            <person name="Gujja S."/>
            <person name="Hansen M."/>
            <person name="Howarth C."/>
            <person name="Imamovic A."/>
            <person name="Ireland A."/>
            <person name="Larimer J."/>
            <person name="McCowan C."/>
            <person name="Murphy C."/>
            <person name="Pearson M."/>
            <person name="Poon T.W."/>
            <person name="Priest M."/>
            <person name="Roberts A."/>
            <person name="Saif S."/>
            <person name="Shea T."/>
            <person name="Sisk P."/>
            <person name="Sykes S."/>
            <person name="Wortman J."/>
            <person name="Nusbaum C."/>
            <person name="Birren B."/>
        </authorList>
    </citation>
    <scope>NUCLEOTIDE SEQUENCE [LARGE SCALE GENOMIC DNA]</scope>
    <source>
        <strain evidence="2 3">P1976</strain>
    </source>
</reference>
<evidence type="ECO:0000313" key="2">
    <source>
        <dbReference type="EMBL" id="ETO77619.1"/>
    </source>
</evidence>
<dbReference type="EMBL" id="ANJA01001324">
    <property type="protein sequence ID" value="ETO77619.1"/>
    <property type="molecule type" value="Genomic_DNA"/>
</dbReference>
<gene>
    <name evidence="2" type="ORF">F444_07199</name>
</gene>
<name>A0A081AFF8_PHYNI</name>
<organism evidence="2 3">
    <name type="scientific">Phytophthora nicotianae P1976</name>
    <dbReference type="NCBI Taxonomy" id="1317066"/>
    <lineage>
        <taxon>Eukaryota</taxon>
        <taxon>Sar</taxon>
        <taxon>Stramenopiles</taxon>
        <taxon>Oomycota</taxon>
        <taxon>Peronosporomycetes</taxon>
        <taxon>Peronosporales</taxon>
        <taxon>Peronosporaceae</taxon>
        <taxon>Phytophthora</taxon>
    </lineage>
</organism>
<evidence type="ECO:0000256" key="1">
    <source>
        <dbReference type="SAM" id="MobiDB-lite"/>
    </source>
</evidence>
<comment type="caution">
    <text evidence="2">The sequence shown here is derived from an EMBL/GenBank/DDBJ whole genome shotgun (WGS) entry which is preliminary data.</text>
</comment>
<dbReference type="Proteomes" id="UP000028582">
    <property type="component" value="Unassembled WGS sequence"/>
</dbReference>
<accession>A0A081AFF8</accession>
<evidence type="ECO:0000313" key="3">
    <source>
        <dbReference type="Proteomes" id="UP000028582"/>
    </source>
</evidence>
<protein>
    <submittedName>
        <fullName evidence="2">Uncharacterized protein</fullName>
    </submittedName>
</protein>
<dbReference type="AlphaFoldDB" id="A0A081AFF8"/>